<dbReference type="RefSeq" id="WP_237855610.1">
    <property type="nucleotide sequence ID" value="NZ_JAKLWS010000029.1"/>
</dbReference>
<name>A0ABS9KHD4_9BACT</name>
<proteinExistence type="predicted"/>
<accession>A0ABS9KHD4</accession>
<evidence type="ECO:0008006" key="4">
    <source>
        <dbReference type="Google" id="ProtNLM"/>
    </source>
</evidence>
<protein>
    <recommendedName>
        <fullName evidence="4">DUF5723 domain-containing protein</fullName>
    </recommendedName>
</protein>
<keyword evidence="1" id="KW-0732">Signal</keyword>
<dbReference type="Proteomes" id="UP001165366">
    <property type="component" value="Unassembled WGS sequence"/>
</dbReference>
<dbReference type="EMBL" id="JAKLWS010000029">
    <property type="protein sequence ID" value="MCG2590245.1"/>
    <property type="molecule type" value="Genomic_DNA"/>
</dbReference>
<reference evidence="2" key="1">
    <citation type="submission" date="2022-01" db="EMBL/GenBank/DDBJ databases">
        <authorList>
            <person name="Wang Y."/>
        </authorList>
    </citation>
    <scope>NUCLEOTIDE SEQUENCE</scope>
    <source>
        <strain evidence="2">WB101</strain>
    </source>
</reference>
<sequence length="420" mass="45624">MKKTLSILLLLTLFTGIQISSAQQHPDLKYRTFRVTLLPGLSTNGVEAPNYSAKYSLNILAGYHGALDGYEIGILNINRYYAEGLQLGVVNGTGGHMMGLGLASLVNFAGDEMQGLHFAGIGNMSGEFMQGLQFSGILNISGGGMQGLQFAGIGNLAGEDIQGIQAAGIFNAASEEVLGIMMAGIGNFNGGFNQGIMMSGILNVAEETQGISMAGILNVGKTMQGVQLAGIANIADEARGVQVGLVNIADEFEGVPVGLISLYGNGRKNFDFWVSDGGYTNVGLKLGTMDIYNMISLGYNSALNTEELWSFGWTIGAHTPLEEAWNNDRFDGYFRMKDISIQSIQEEEEDIWETNLYSFRYLLGKEISNGFGIYAGPTLNLLVQDEEDQRDYSWYSIFDGNRWDKNFDFWVGFTAGVQLF</sequence>
<reference evidence="2" key="2">
    <citation type="submission" date="2024-05" db="EMBL/GenBank/DDBJ databases">
        <title>Rhodohalobacter halophilus gen. nov., sp. nov., a moderately halophilic member of the family Balneolaceae.</title>
        <authorList>
            <person name="Xia J."/>
        </authorList>
    </citation>
    <scope>NUCLEOTIDE SEQUENCE</scope>
    <source>
        <strain evidence="2">WB101</strain>
    </source>
</reference>
<feature type="signal peptide" evidence="1">
    <location>
        <begin position="1"/>
        <end position="22"/>
    </location>
</feature>
<evidence type="ECO:0000313" key="3">
    <source>
        <dbReference type="Proteomes" id="UP001165366"/>
    </source>
</evidence>
<organism evidence="2 3">
    <name type="scientific">Rhodohalobacter sulfatireducens</name>
    <dbReference type="NCBI Taxonomy" id="2911366"/>
    <lineage>
        <taxon>Bacteria</taxon>
        <taxon>Pseudomonadati</taxon>
        <taxon>Balneolota</taxon>
        <taxon>Balneolia</taxon>
        <taxon>Balneolales</taxon>
        <taxon>Balneolaceae</taxon>
        <taxon>Rhodohalobacter</taxon>
    </lineage>
</organism>
<gene>
    <name evidence="2" type="ORF">L6773_16835</name>
</gene>
<feature type="chain" id="PRO_5047370823" description="DUF5723 domain-containing protein" evidence="1">
    <location>
        <begin position="23"/>
        <end position="420"/>
    </location>
</feature>
<comment type="caution">
    <text evidence="2">The sequence shown here is derived from an EMBL/GenBank/DDBJ whole genome shotgun (WGS) entry which is preliminary data.</text>
</comment>
<evidence type="ECO:0000313" key="2">
    <source>
        <dbReference type="EMBL" id="MCG2590245.1"/>
    </source>
</evidence>
<keyword evidence="3" id="KW-1185">Reference proteome</keyword>
<evidence type="ECO:0000256" key="1">
    <source>
        <dbReference type="SAM" id="SignalP"/>
    </source>
</evidence>